<dbReference type="AlphaFoldDB" id="A0A1M4SHW3"/>
<evidence type="ECO:0000313" key="3">
    <source>
        <dbReference type="Proteomes" id="UP000184509"/>
    </source>
</evidence>
<feature type="transmembrane region" description="Helical" evidence="1">
    <location>
        <begin position="6"/>
        <end position="22"/>
    </location>
</feature>
<dbReference type="Proteomes" id="UP000184509">
    <property type="component" value="Unassembled WGS sequence"/>
</dbReference>
<evidence type="ECO:0000256" key="1">
    <source>
        <dbReference type="SAM" id="Phobius"/>
    </source>
</evidence>
<accession>A0A1M4SHW3</accession>
<keyword evidence="1" id="KW-1133">Transmembrane helix</keyword>
<keyword evidence="1" id="KW-0812">Transmembrane</keyword>
<reference evidence="2 3" key="1">
    <citation type="submission" date="2016-11" db="EMBL/GenBank/DDBJ databases">
        <authorList>
            <person name="Jaros S."/>
            <person name="Januszkiewicz K."/>
            <person name="Wedrychowicz H."/>
        </authorList>
    </citation>
    <scope>NUCLEOTIDE SEQUENCE [LARGE SCALE GENOMIC DNA]</scope>
    <source>
        <strain evidence="2 3">DSM 26991</strain>
    </source>
</reference>
<keyword evidence="1" id="KW-0472">Membrane</keyword>
<dbReference type="EMBL" id="FQTV01000001">
    <property type="protein sequence ID" value="SHE31738.1"/>
    <property type="molecule type" value="Genomic_DNA"/>
</dbReference>
<feature type="transmembrane region" description="Helical" evidence="1">
    <location>
        <begin position="53"/>
        <end position="79"/>
    </location>
</feature>
<feature type="transmembrane region" description="Helical" evidence="1">
    <location>
        <begin position="91"/>
        <end position="121"/>
    </location>
</feature>
<evidence type="ECO:0000313" key="2">
    <source>
        <dbReference type="EMBL" id="SHE31738.1"/>
    </source>
</evidence>
<keyword evidence="3" id="KW-1185">Reference proteome</keyword>
<sequence>MFSVLLGTIVIIAIISFSKHIYKKQHDFFIRNYYVFPKSLREKMKNTDLFKDLIWFINLVLFVFIIFLLGAIVAFKLLGSSGANHALLKTIYFWFGAGAVYSKLSVMLFSTSALFIVSYSLSKFLGEHRKKNDIDGMKAILELRNMLDEDKYFEIYRDLHFGEYDFVENPSTKEEETKQLELFHYLGVMESASTMVRKEIVDMDQFYKHFGCRVTSIVKCEALKVYLHYNKESWTDLLWVIREMKKIEKDKFENTNTHKDNTPHHESEMFTKGRNWMKKGGKYLFDDK</sequence>
<protein>
    <submittedName>
        <fullName evidence="2">Uncharacterized protein</fullName>
    </submittedName>
</protein>
<gene>
    <name evidence="2" type="ORF">SAMN05444405_101104</name>
</gene>
<proteinExistence type="predicted"/>
<organism evidence="2 3">
    <name type="scientific">Bacteroides luti</name>
    <dbReference type="NCBI Taxonomy" id="1297750"/>
    <lineage>
        <taxon>Bacteria</taxon>
        <taxon>Pseudomonadati</taxon>
        <taxon>Bacteroidota</taxon>
        <taxon>Bacteroidia</taxon>
        <taxon>Bacteroidales</taxon>
        <taxon>Bacteroidaceae</taxon>
        <taxon>Bacteroides</taxon>
    </lineage>
</organism>
<name>A0A1M4SHW3_9BACE</name>